<proteinExistence type="predicted"/>
<evidence type="ECO:0000259" key="1">
    <source>
        <dbReference type="PROSITE" id="PS50943"/>
    </source>
</evidence>
<dbReference type="InterPro" id="IPR001387">
    <property type="entry name" value="Cro/C1-type_HTH"/>
</dbReference>
<dbReference type="PROSITE" id="PS50943">
    <property type="entry name" value="HTH_CROC1"/>
    <property type="match status" value="1"/>
</dbReference>
<feature type="domain" description="HTH cro/C1-type" evidence="1">
    <location>
        <begin position="52"/>
        <end position="87"/>
    </location>
</feature>
<dbReference type="GO" id="GO:0003677">
    <property type="term" value="F:DNA binding"/>
    <property type="evidence" value="ECO:0007669"/>
    <property type="project" value="InterPro"/>
</dbReference>
<dbReference type="AlphaFoldDB" id="A0AAU2GT36"/>
<evidence type="ECO:0000313" key="2">
    <source>
        <dbReference type="EMBL" id="WTU38353.1"/>
    </source>
</evidence>
<dbReference type="SUPFAM" id="SSF47413">
    <property type="entry name" value="lambda repressor-like DNA-binding domains"/>
    <property type="match status" value="1"/>
</dbReference>
<organism evidence="2">
    <name type="scientific">Streptomyces sp. NBC_00060</name>
    <dbReference type="NCBI Taxonomy" id="2975636"/>
    <lineage>
        <taxon>Bacteria</taxon>
        <taxon>Bacillati</taxon>
        <taxon>Actinomycetota</taxon>
        <taxon>Actinomycetes</taxon>
        <taxon>Kitasatosporales</taxon>
        <taxon>Streptomycetaceae</taxon>
        <taxon>Streptomyces</taxon>
    </lineage>
</organism>
<dbReference type="EMBL" id="CP108253">
    <property type="protein sequence ID" value="WTU38353.1"/>
    <property type="molecule type" value="Genomic_DNA"/>
</dbReference>
<protein>
    <submittedName>
        <fullName evidence="2">Helix-turn-helix domain-containing protein</fullName>
    </submittedName>
</protein>
<reference evidence="2" key="1">
    <citation type="submission" date="2022-10" db="EMBL/GenBank/DDBJ databases">
        <title>The complete genomes of actinobacterial strains from the NBC collection.</title>
        <authorList>
            <person name="Joergensen T.S."/>
            <person name="Alvarez Arevalo M."/>
            <person name="Sterndorff E.B."/>
            <person name="Faurdal D."/>
            <person name="Vuksanovic O."/>
            <person name="Mourched A.-S."/>
            <person name="Charusanti P."/>
            <person name="Shaw S."/>
            <person name="Blin K."/>
            <person name="Weber T."/>
        </authorList>
    </citation>
    <scope>NUCLEOTIDE SEQUENCE</scope>
    <source>
        <strain evidence="2">NBC_00060</strain>
    </source>
</reference>
<dbReference type="CDD" id="cd00093">
    <property type="entry name" value="HTH_XRE"/>
    <property type="match status" value="1"/>
</dbReference>
<dbReference type="InterPro" id="IPR010982">
    <property type="entry name" value="Lambda_DNA-bd_dom_sf"/>
</dbReference>
<sequence length="172" mass="18417">MAEESLVGQGAIARRLDYLIRELHPAGRGPYSYVELADLIRQRASLDNGPTVSHGTIQNIRSGRVTNPGVESLQAIARFFGVTTAYFTDDAVAEVTIARIREIRESGERAKASDELADALEDQQVRAVAFRLGGLSSNALRGIKGIVEGFREAEGLPAVTADPEPGPAARTS</sequence>
<accession>A0AAU2GT36</accession>
<name>A0AAU2GT36_9ACTN</name>
<gene>
    <name evidence="2" type="ORF">OHV25_01660</name>
</gene>
<dbReference type="Gene3D" id="1.10.260.40">
    <property type="entry name" value="lambda repressor-like DNA-binding domains"/>
    <property type="match status" value="1"/>
</dbReference>
<dbReference type="Pfam" id="PF01381">
    <property type="entry name" value="HTH_3"/>
    <property type="match status" value="1"/>
</dbReference>